<keyword evidence="2" id="KW-1185">Reference proteome</keyword>
<evidence type="ECO:0000313" key="1">
    <source>
        <dbReference type="EMBL" id="GAN79812.1"/>
    </source>
</evidence>
<name>A0A0D6PDS5_9PROT</name>
<proteinExistence type="predicted"/>
<evidence type="ECO:0000313" key="2">
    <source>
        <dbReference type="Proteomes" id="UP000032668"/>
    </source>
</evidence>
<dbReference type="EMBL" id="BANC01000030">
    <property type="protein sequence ID" value="GAN79812.1"/>
    <property type="molecule type" value="Genomic_DNA"/>
</dbReference>
<reference evidence="1 2" key="1">
    <citation type="submission" date="2012-11" db="EMBL/GenBank/DDBJ databases">
        <title>Whole genome sequence of Acidocella aminolytica 101 = DSM 11237.</title>
        <authorList>
            <person name="Azuma Y."/>
            <person name="Higashiura N."/>
            <person name="Hirakawa H."/>
            <person name="Matsushita K."/>
        </authorList>
    </citation>
    <scope>NUCLEOTIDE SEQUENCE [LARGE SCALE GENOMIC DNA]</scope>
    <source>
        <strain evidence="2">101 / DSM 11237</strain>
    </source>
</reference>
<comment type="caution">
    <text evidence="1">The sequence shown here is derived from an EMBL/GenBank/DDBJ whole genome shotgun (WGS) entry which is preliminary data.</text>
</comment>
<dbReference type="AlphaFoldDB" id="A0A0D6PDS5"/>
<accession>A0A0D6PDS5</accession>
<dbReference type="Proteomes" id="UP000032668">
    <property type="component" value="Unassembled WGS sequence"/>
</dbReference>
<gene>
    <name evidence="1" type="ORF">Aam_030_045</name>
</gene>
<sequence>MRGKRFGWNTIARQLGRAVNPTIRHAVRVLGLPADLSAPDKRLDLTEEQSEQIRNLAMDGLDVAGIADETGLNVGIIRNYCGLNQIRLTTNDSLPAGASATWGAIIAGTALAGCPFPSAQH</sequence>
<protein>
    <submittedName>
        <fullName evidence="1">Uncharacterized protein</fullName>
    </submittedName>
</protein>
<organism evidence="1 2">
    <name type="scientific">Acidocella aminolytica 101 = DSM 11237</name>
    <dbReference type="NCBI Taxonomy" id="1120923"/>
    <lineage>
        <taxon>Bacteria</taxon>
        <taxon>Pseudomonadati</taxon>
        <taxon>Pseudomonadota</taxon>
        <taxon>Alphaproteobacteria</taxon>
        <taxon>Acetobacterales</taxon>
        <taxon>Acidocellaceae</taxon>
        <taxon>Acidocella</taxon>
    </lineage>
</organism>